<organism evidence="1 2">
    <name type="scientific">Chroogloeocystis siderophila 5.2 s.c.1</name>
    <dbReference type="NCBI Taxonomy" id="247279"/>
    <lineage>
        <taxon>Bacteria</taxon>
        <taxon>Bacillati</taxon>
        <taxon>Cyanobacteriota</taxon>
        <taxon>Cyanophyceae</taxon>
        <taxon>Oscillatoriophycideae</taxon>
        <taxon>Chroococcales</taxon>
        <taxon>Chroococcaceae</taxon>
        <taxon>Chroogloeocystis</taxon>
    </lineage>
</organism>
<reference evidence="1 2" key="1">
    <citation type="submission" date="2016-11" db="EMBL/GenBank/DDBJ databases">
        <title>Draft Genome Sequences of Nine Cyanobacterial Strains from Diverse Habitats.</title>
        <authorList>
            <person name="Zhu T."/>
            <person name="Hou S."/>
            <person name="Lu X."/>
            <person name="Hess W.R."/>
        </authorList>
    </citation>
    <scope>NUCLEOTIDE SEQUENCE [LARGE SCALE GENOMIC DNA]</scope>
    <source>
        <strain evidence="1 2">5.2 s.c.1</strain>
    </source>
</reference>
<dbReference type="Proteomes" id="UP000185984">
    <property type="component" value="Unassembled WGS sequence"/>
</dbReference>
<evidence type="ECO:0008006" key="3">
    <source>
        <dbReference type="Google" id="ProtNLM"/>
    </source>
</evidence>
<dbReference type="RefSeq" id="WP_073548083.1">
    <property type="nucleotide sequence ID" value="NZ_CAWMVK010000012.1"/>
</dbReference>
<dbReference type="AlphaFoldDB" id="A0A1U7HZE9"/>
<dbReference type="STRING" id="247279.NIES1031_03320"/>
<accession>A0A1U7HZE9</accession>
<proteinExistence type="predicted"/>
<gene>
    <name evidence="1" type="ORF">NIES1031_03320</name>
</gene>
<comment type="caution">
    <text evidence="1">The sequence shown here is derived from an EMBL/GenBank/DDBJ whole genome shotgun (WGS) entry which is preliminary data.</text>
</comment>
<evidence type="ECO:0000313" key="2">
    <source>
        <dbReference type="Proteomes" id="UP000185984"/>
    </source>
</evidence>
<keyword evidence="2" id="KW-1185">Reference proteome</keyword>
<dbReference type="InterPro" id="IPR029063">
    <property type="entry name" value="SAM-dependent_MTases_sf"/>
</dbReference>
<protein>
    <recommendedName>
        <fullName evidence="3">Methyltransferase domain-containing protein</fullName>
    </recommendedName>
</protein>
<evidence type="ECO:0000313" key="1">
    <source>
        <dbReference type="EMBL" id="OKH28933.1"/>
    </source>
</evidence>
<sequence length="61" mass="7006">MLSYAQNKAQKTGVTKIEFHQAGFLSYQHQDQLDFVITKNALHILPNFWKMAALLQNCCHA</sequence>
<dbReference type="EMBL" id="MRCC01000002">
    <property type="protein sequence ID" value="OKH28933.1"/>
    <property type="molecule type" value="Genomic_DNA"/>
</dbReference>
<dbReference type="Gene3D" id="3.40.50.150">
    <property type="entry name" value="Vaccinia Virus protein VP39"/>
    <property type="match status" value="1"/>
</dbReference>
<name>A0A1U7HZE9_9CHRO</name>
<dbReference type="SUPFAM" id="SSF53335">
    <property type="entry name" value="S-adenosyl-L-methionine-dependent methyltransferases"/>
    <property type="match status" value="1"/>
</dbReference>